<dbReference type="SUPFAM" id="SSF69786">
    <property type="entry name" value="YggU-like"/>
    <property type="match status" value="1"/>
</dbReference>
<evidence type="ECO:0000313" key="2">
    <source>
        <dbReference type="EMBL" id="KKN89004.1"/>
    </source>
</evidence>
<evidence type="ECO:0000256" key="1">
    <source>
        <dbReference type="ARBA" id="ARBA00010364"/>
    </source>
</evidence>
<comment type="caution">
    <text evidence="2">The sequence shown here is derived from an EMBL/GenBank/DDBJ whole genome shotgun (WGS) entry which is preliminary data.</text>
</comment>
<dbReference type="GO" id="GO:0005737">
    <property type="term" value="C:cytoplasm"/>
    <property type="evidence" value="ECO:0007669"/>
    <property type="project" value="TreeGrafter"/>
</dbReference>
<dbReference type="InterPro" id="IPR003746">
    <property type="entry name" value="DUF167"/>
</dbReference>
<gene>
    <name evidence="2" type="ORF">LCGC14_0241970</name>
</gene>
<reference evidence="2" key="1">
    <citation type="journal article" date="2015" name="Nature">
        <title>Complex archaea that bridge the gap between prokaryotes and eukaryotes.</title>
        <authorList>
            <person name="Spang A."/>
            <person name="Saw J.H."/>
            <person name="Jorgensen S.L."/>
            <person name="Zaremba-Niedzwiedzka K."/>
            <person name="Martijn J."/>
            <person name="Lind A.E."/>
            <person name="van Eijk R."/>
            <person name="Schleper C."/>
            <person name="Guy L."/>
            <person name="Ettema T.J."/>
        </authorList>
    </citation>
    <scope>NUCLEOTIDE SEQUENCE</scope>
</reference>
<dbReference type="AlphaFoldDB" id="A0A0F9UBI0"/>
<protein>
    <submittedName>
        <fullName evidence="2">Uncharacterized protein</fullName>
    </submittedName>
</protein>
<dbReference type="SMART" id="SM01152">
    <property type="entry name" value="DUF167"/>
    <property type="match status" value="1"/>
</dbReference>
<comment type="similarity">
    <text evidence="1">Belongs to the UPF0235 family.</text>
</comment>
<dbReference type="NCBIfam" id="TIGR00251">
    <property type="entry name" value="DUF167 family protein"/>
    <property type="match status" value="1"/>
</dbReference>
<dbReference type="NCBIfam" id="NF002348">
    <property type="entry name" value="PRK01310.1"/>
    <property type="match status" value="1"/>
</dbReference>
<name>A0A0F9UBI0_9ZZZZ</name>
<dbReference type="InterPro" id="IPR036591">
    <property type="entry name" value="YggU-like_sf"/>
</dbReference>
<proteinExistence type="inferred from homology"/>
<dbReference type="EMBL" id="LAZR01000123">
    <property type="protein sequence ID" value="KKN89004.1"/>
    <property type="molecule type" value="Genomic_DNA"/>
</dbReference>
<dbReference type="PANTHER" id="PTHR13420">
    <property type="entry name" value="UPF0235 PROTEIN C15ORF40"/>
    <property type="match status" value="1"/>
</dbReference>
<dbReference type="Gene3D" id="3.30.1200.10">
    <property type="entry name" value="YggU-like"/>
    <property type="match status" value="1"/>
</dbReference>
<sequence>MAEPGLWRVVDDGVLVQVRLTPKSSVDRIDGREAGAEGRLHLRARVRAVPEDGKANKALTAMLAKHLGVPKSAVTVVAGHTSRAKTLRIEGDPLVLVAALEAL</sequence>
<accession>A0A0F9UBI0</accession>
<organism evidence="2">
    <name type="scientific">marine sediment metagenome</name>
    <dbReference type="NCBI Taxonomy" id="412755"/>
    <lineage>
        <taxon>unclassified sequences</taxon>
        <taxon>metagenomes</taxon>
        <taxon>ecological metagenomes</taxon>
    </lineage>
</organism>
<dbReference type="PANTHER" id="PTHR13420:SF7">
    <property type="entry name" value="UPF0235 PROTEIN C15ORF40"/>
    <property type="match status" value="1"/>
</dbReference>
<dbReference type="Pfam" id="PF02594">
    <property type="entry name" value="DUF167"/>
    <property type="match status" value="1"/>
</dbReference>
<dbReference type="HAMAP" id="MF_00634">
    <property type="entry name" value="UPF0235"/>
    <property type="match status" value="1"/>
</dbReference>